<feature type="domain" description="HAT C-terminal dimerisation" evidence="1">
    <location>
        <begin position="49"/>
        <end position="102"/>
    </location>
</feature>
<dbReference type="GO" id="GO:0046983">
    <property type="term" value="F:protein dimerization activity"/>
    <property type="evidence" value="ECO:0007669"/>
    <property type="project" value="InterPro"/>
</dbReference>
<keyword evidence="3" id="KW-1185">Reference proteome</keyword>
<protein>
    <recommendedName>
        <fullName evidence="1">HAT C-terminal dimerisation domain-containing protein</fullName>
    </recommendedName>
</protein>
<dbReference type="InterPro" id="IPR008906">
    <property type="entry name" value="HATC_C_dom"/>
</dbReference>
<proteinExistence type="predicted"/>
<organism evidence="2 3">
    <name type="scientific">Kipferlia bialata</name>
    <dbReference type="NCBI Taxonomy" id="797122"/>
    <lineage>
        <taxon>Eukaryota</taxon>
        <taxon>Metamonada</taxon>
        <taxon>Carpediemonas-like organisms</taxon>
        <taxon>Kipferlia</taxon>
    </lineage>
</organism>
<accession>A0A391NPZ0</accession>
<evidence type="ECO:0000313" key="2">
    <source>
        <dbReference type="EMBL" id="GCA63634.1"/>
    </source>
</evidence>
<gene>
    <name evidence="2" type="ORF">KIPB_011030</name>
</gene>
<dbReference type="Pfam" id="PF05699">
    <property type="entry name" value="Dimer_Tnp_hAT"/>
    <property type="match status" value="1"/>
</dbReference>
<dbReference type="AlphaFoldDB" id="A0A391NPZ0"/>
<dbReference type="EMBL" id="BDIP01004323">
    <property type="protein sequence ID" value="GCA63634.1"/>
    <property type="molecule type" value="Genomic_DNA"/>
</dbReference>
<evidence type="ECO:0000259" key="1">
    <source>
        <dbReference type="Pfam" id="PF05699"/>
    </source>
</evidence>
<comment type="caution">
    <text evidence="2">The sequence shown here is derived from an EMBL/GenBank/DDBJ whole genome shotgun (WGS) entry which is preliminary data.</text>
</comment>
<dbReference type="Proteomes" id="UP000265618">
    <property type="component" value="Unassembled WGS sequence"/>
</dbReference>
<evidence type="ECO:0000313" key="3">
    <source>
        <dbReference type="Proteomes" id="UP000265618"/>
    </source>
</evidence>
<reference evidence="2 3" key="1">
    <citation type="journal article" date="2018" name="PLoS ONE">
        <title>The draft genome of Kipferlia bialata reveals reductive genome evolution in fornicate parasites.</title>
        <authorList>
            <person name="Tanifuji G."/>
            <person name="Takabayashi S."/>
            <person name="Kume K."/>
            <person name="Takagi M."/>
            <person name="Nakayama T."/>
            <person name="Kamikawa R."/>
            <person name="Inagaki Y."/>
            <person name="Hashimoto T."/>
        </authorList>
    </citation>
    <scope>NUCLEOTIDE SEQUENCE [LARGE SCALE GENOMIC DNA]</scope>
    <source>
        <strain evidence="2">NY0173</strain>
    </source>
</reference>
<name>A0A391NPZ0_9EUKA</name>
<sequence>MFASPARPTPAVTDTTPRQEAALDELQRWISRRTRKDERELYPTAGAFWLVKQHQTEFPIVFKCFRAIFHLNASNACVERIFNLAGQLLDKNMCSVGADTAQGRMLLRMSARPDFSSYRNRKEYTREKMAQKRRQELCRWMAEGGRRKGCSQ</sequence>